<sequence>MGTGRSAEIRIYGFDCEGKAWSMHPDPLQVCTSKVPDHGFVWAHVDGWTPEGRKWLQSAGMEPFVLEAMLAEETRPRCTVHGDIALMNLRGVNLTPGAEPEDMISLRLYVSEHIVISTQIRDLQAVDDLMDSLDRGAGPASPGDLIARLALRLADRAEPVVAALNERADNLEDAVDAPEGPGRAERAELADIRRESILLRRYMFPQRDALSTLEIEDLTWLSQRDRSRLREATERVTRLAEELDAIRDRAQVVQDQITDLRAETMNRQMLILSVVAAIFLPMSLLTGLLGINVGGIPGAGSPTAFWLVCLLLVVIGVLLGWLFRRLGLLGK</sequence>
<evidence type="ECO:0000313" key="14">
    <source>
        <dbReference type="Proteomes" id="UP000611500"/>
    </source>
</evidence>
<dbReference type="GO" id="GO:0050897">
    <property type="term" value="F:cobalt ion binding"/>
    <property type="evidence" value="ECO:0007669"/>
    <property type="project" value="TreeGrafter"/>
</dbReference>
<dbReference type="InterPro" id="IPR045863">
    <property type="entry name" value="CorA_TM1_TM2"/>
</dbReference>
<dbReference type="EMBL" id="BNAP01000008">
    <property type="protein sequence ID" value="GHG91761.1"/>
    <property type="molecule type" value="Genomic_DNA"/>
</dbReference>
<comment type="similarity">
    <text evidence="2">Belongs to the CorA metal ion transporter (MIT) (TC 1.A.35) family.</text>
</comment>
<dbReference type="Gene3D" id="3.30.460.20">
    <property type="entry name" value="CorA soluble domain-like"/>
    <property type="match status" value="1"/>
</dbReference>
<keyword evidence="10 12" id="KW-0472">Membrane</keyword>
<dbReference type="GO" id="GO:0015087">
    <property type="term" value="F:cobalt ion transmembrane transporter activity"/>
    <property type="evidence" value="ECO:0007669"/>
    <property type="project" value="TreeGrafter"/>
</dbReference>
<feature type="transmembrane region" description="Helical" evidence="12">
    <location>
        <begin position="303"/>
        <end position="323"/>
    </location>
</feature>
<evidence type="ECO:0000256" key="2">
    <source>
        <dbReference type="ARBA" id="ARBA00009765"/>
    </source>
</evidence>
<feature type="coiled-coil region" evidence="11">
    <location>
        <begin position="229"/>
        <end position="263"/>
    </location>
</feature>
<dbReference type="PANTHER" id="PTHR46494:SF3">
    <property type="entry name" value="ZINC TRANSPORT PROTEIN ZNTB"/>
    <property type="match status" value="1"/>
</dbReference>
<keyword evidence="5" id="KW-0997">Cell inner membrane</keyword>
<feature type="transmembrane region" description="Helical" evidence="12">
    <location>
        <begin position="270"/>
        <end position="291"/>
    </location>
</feature>
<evidence type="ECO:0000256" key="11">
    <source>
        <dbReference type="SAM" id="Coils"/>
    </source>
</evidence>
<keyword evidence="11" id="KW-0175">Coiled coil</keyword>
<evidence type="ECO:0000256" key="12">
    <source>
        <dbReference type="SAM" id="Phobius"/>
    </source>
</evidence>
<dbReference type="PANTHER" id="PTHR46494">
    <property type="entry name" value="CORA FAMILY METAL ION TRANSPORTER (EUROFUNG)"/>
    <property type="match status" value="1"/>
</dbReference>
<evidence type="ECO:0000256" key="1">
    <source>
        <dbReference type="ARBA" id="ARBA00004651"/>
    </source>
</evidence>
<comment type="caution">
    <text evidence="13">The sequence shown here is derived from an EMBL/GenBank/DDBJ whole genome shotgun (WGS) entry which is preliminary data.</text>
</comment>
<evidence type="ECO:0000256" key="10">
    <source>
        <dbReference type="ARBA" id="ARBA00023136"/>
    </source>
</evidence>
<keyword evidence="6 12" id="KW-0812">Transmembrane</keyword>
<keyword evidence="4" id="KW-1003">Cell membrane</keyword>
<dbReference type="AlphaFoldDB" id="A0A8J3H6M3"/>
<evidence type="ECO:0000256" key="5">
    <source>
        <dbReference type="ARBA" id="ARBA00022519"/>
    </source>
</evidence>
<keyword evidence="3" id="KW-0813">Transport</keyword>
<dbReference type="GO" id="GO:0015095">
    <property type="term" value="F:magnesium ion transmembrane transporter activity"/>
    <property type="evidence" value="ECO:0007669"/>
    <property type="project" value="TreeGrafter"/>
</dbReference>
<dbReference type="RefSeq" id="WP_028093520.1">
    <property type="nucleotide sequence ID" value="NZ_BNAP01000008.1"/>
</dbReference>
<organism evidence="13 14">
    <name type="scientific">Pseudodonghicola xiamenensis</name>
    <dbReference type="NCBI Taxonomy" id="337702"/>
    <lineage>
        <taxon>Bacteria</taxon>
        <taxon>Pseudomonadati</taxon>
        <taxon>Pseudomonadota</taxon>
        <taxon>Alphaproteobacteria</taxon>
        <taxon>Rhodobacterales</taxon>
        <taxon>Paracoccaceae</taxon>
        <taxon>Pseudodonghicola</taxon>
    </lineage>
</organism>
<dbReference type="InterPro" id="IPR045861">
    <property type="entry name" value="CorA_cytoplasmic_dom"/>
</dbReference>
<evidence type="ECO:0000256" key="8">
    <source>
        <dbReference type="ARBA" id="ARBA00022989"/>
    </source>
</evidence>
<evidence type="ECO:0000256" key="3">
    <source>
        <dbReference type="ARBA" id="ARBA00022448"/>
    </source>
</evidence>
<dbReference type="GO" id="GO:0000287">
    <property type="term" value="F:magnesium ion binding"/>
    <property type="evidence" value="ECO:0007669"/>
    <property type="project" value="TreeGrafter"/>
</dbReference>
<dbReference type="CDD" id="cd12833">
    <property type="entry name" value="ZntB-like_1"/>
    <property type="match status" value="1"/>
</dbReference>
<reference evidence="13" key="1">
    <citation type="journal article" date="2014" name="Int. J. Syst. Evol. Microbiol.">
        <title>Complete genome sequence of Corynebacterium casei LMG S-19264T (=DSM 44701T), isolated from a smear-ripened cheese.</title>
        <authorList>
            <consortium name="US DOE Joint Genome Institute (JGI-PGF)"/>
            <person name="Walter F."/>
            <person name="Albersmeier A."/>
            <person name="Kalinowski J."/>
            <person name="Ruckert C."/>
        </authorList>
    </citation>
    <scope>NUCLEOTIDE SEQUENCE</scope>
    <source>
        <strain evidence="13">CGMCC 1.7081</strain>
    </source>
</reference>
<evidence type="ECO:0000256" key="9">
    <source>
        <dbReference type="ARBA" id="ARBA00023065"/>
    </source>
</evidence>
<keyword evidence="7" id="KW-0862">Zinc</keyword>
<accession>A0A8J3H6M3</accession>
<dbReference type="Pfam" id="PF01544">
    <property type="entry name" value="CorA"/>
    <property type="match status" value="1"/>
</dbReference>
<keyword evidence="8 12" id="KW-1133">Transmembrane helix</keyword>
<dbReference type="SUPFAM" id="SSF143865">
    <property type="entry name" value="CorA soluble domain-like"/>
    <property type="match status" value="1"/>
</dbReference>
<evidence type="ECO:0000256" key="7">
    <source>
        <dbReference type="ARBA" id="ARBA00022833"/>
    </source>
</evidence>
<name>A0A8J3H6M3_9RHOB</name>
<protein>
    <submittedName>
        <fullName evidence="13">Transporter</fullName>
    </submittedName>
</protein>
<dbReference type="Gene3D" id="1.20.58.340">
    <property type="entry name" value="Magnesium transport protein CorA, transmembrane region"/>
    <property type="match status" value="2"/>
</dbReference>
<dbReference type="GO" id="GO:0005886">
    <property type="term" value="C:plasma membrane"/>
    <property type="evidence" value="ECO:0007669"/>
    <property type="project" value="UniProtKB-SubCell"/>
</dbReference>
<keyword evidence="9" id="KW-0406">Ion transport</keyword>
<evidence type="ECO:0000313" key="13">
    <source>
        <dbReference type="EMBL" id="GHG91761.1"/>
    </source>
</evidence>
<evidence type="ECO:0000256" key="6">
    <source>
        <dbReference type="ARBA" id="ARBA00022692"/>
    </source>
</evidence>
<dbReference type="SUPFAM" id="SSF144083">
    <property type="entry name" value="Magnesium transport protein CorA, transmembrane region"/>
    <property type="match status" value="1"/>
</dbReference>
<reference evidence="13" key="2">
    <citation type="submission" date="2020-09" db="EMBL/GenBank/DDBJ databases">
        <authorList>
            <person name="Sun Q."/>
            <person name="Zhou Y."/>
        </authorList>
    </citation>
    <scope>NUCLEOTIDE SEQUENCE</scope>
    <source>
        <strain evidence="13">CGMCC 1.7081</strain>
    </source>
</reference>
<dbReference type="InterPro" id="IPR002523">
    <property type="entry name" value="MgTranspt_CorA/ZnTranspt_ZntB"/>
</dbReference>
<comment type="subcellular location">
    <subcellularLocation>
        <location evidence="1">Cell membrane</location>
        <topology evidence="1">Multi-pass membrane protein</topology>
    </subcellularLocation>
</comment>
<dbReference type="Proteomes" id="UP000611500">
    <property type="component" value="Unassembled WGS sequence"/>
</dbReference>
<keyword evidence="14" id="KW-1185">Reference proteome</keyword>
<evidence type="ECO:0000256" key="4">
    <source>
        <dbReference type="ARBA" id="ARBA00022475"/>
    </source>
</evidence>
<gene>
    <name evidence="13" type="primary">cmaX</name>
    <name evidence="13" type="ORF">GCM10010961_23350</name>
</gene>
<proteinExistence type="inferred from homology"/>